<dbReference type="InterPro" id="IPR022017">
    <property type="entry name" value="BFA1-like_DUF3598"/>
</dbReference>
<gene>
    <name evidence="4" type="ORF">TrLO_g6295</name>
</gene>
<feature type="compositionally biased region" description="Low complexity" evidence="1">
    <location>
        <begin position="256"/>
        <end position="266"/>
    </location>
</feature>
<feature type="region of interest" description="Disordered" evidence="1">
    <location>
        <begin position="240"/>
        <end position="272"/>
    </location>
</feature>
<name>A0A9W7FQU8_9STRA</name>
<dbReference type="Gene3D" id="2.40.128.20">
    <property type="match status" value="1"/>
</dbReference>
<evidence type="ECO:0000259" key="3">
    <source>
        <dbReference type="Pfam" id="PF12204"/>
    </source>
</evidence>
<reference evidence="5" key="1">
    <citation type="journal article" date="2023" name="Commun. Biol.">
        <title>Genome analysis of Parmales, the sister group of diatoms, reveals the evolutionary specialization of diatoms from phago-mixotrophs to photoautotrophs.</title>
        <authorList>
            <person name="Ban H."/>
            <person name="Sato S."/>
            <person name="Yoshikawa S."/>
            <person name="Yamada K."/>
            <person name="Nakamura Y."/>
            <person name="Ichinomiya M."/>
            <person name="Sato N."/>
            <person name="Blanc-Mathieu R."/>
            <person name="Endo H."/>
            <person name="Kuwata A."/>
            <person name="Ogata H."/>
        </authorList>
    </citation>
    <scope>NUCLEOTIDE SEQUENCE [LARGE SCALE GENOMIC DNA]</scope>
    <source>
        <strain evidence="5">NIES 3700</strain>
    </source>
</reference>
<evidence type="ECO:0000256" key="2">
    <source>
        <dbReference type="SAM" id="SignalP"/>
    </source>
</evidence>
<dbReference type="InterPro" id="IPR012674">
    <property type="entry name" value="Calycin"/>
</dbReference>
<keyword evidence="2" id="KW-0732">Signal</keyword>
<feature type="region of interest" description="Disordered" evidence="1">
    <location>
        <begin position="348"/>
        <end position="376"/>
    </location>
</feature>
<evidence type="ECO:0000256" key="1">
    <source>
        <dbReference type="SAM" id="MobiDB-lite"/>
    </source>
</evidence>
<dbReference type="EMBL" id="BRXW01000258">
    <property type="protein sequence ID" value="GMI16647.1"/>
    <property type="molecule type" value="Genomic_DNA"/>
</dbReference>
<feature type="signal peptide" evidence="2">
    <location>
        <begin position="1"/>
        <end position="17"/>
    </location>
</feature>
<protein>
    <recommendedName>
        <fullName evidence="3">DUF3598 domain-containing protein</fullName>
    </recommendedName>
</protein>
<evidence type="ECO:0000313" key="5">
    <source>
        <dbReference type="Proteomes" id="UP001165122"/>
    </source>
</evidence>
<feature type="chain" id="PRO_5040989973" description="DUF3598 domain-containing protein" evidence="2">
    <location>
        <begin position="18"/>
        <end position="376"/>
    </location>
</feature>
<sequence>MFLAMLKLLALIVSISAAFTSNMFVFGRPFAANQSNGVYKEHQFNLLSSRGGFSEVTSNRGGEGSSEVTSTCGEDSRTILPSTWDLFKEGHIGSWHGEWLTTHHANGTSKAESVVTAILLTNATSAKHVNTYIDRGDQKLHGFYHADTAMRGFYLPNSFCWGPAVLPDPMSPTPGAWAIEIGLRHASVRVQLVLIYSPTDDNTYDLVKSIVIRESLDGRKTHDDAIDSSFRSLHHDLLHSPVAASPPDSDATYRGTTASHSTSSSTQYERMKRKIWKPEDSTLLPGNVLVSCPKINWGVGERRFIALEYQPDGGDKVICASVEILLEESPTLIDYIVDDMAELVVEPPAPAPASESSECGGGGRWRAERRQVDNGY</sequence>
<proteinExistence type="predicted"/>
<dbReference type="Pfam" id="PF12204">
    <property type="entry name" value="DUF3598_N"/>
    <property type="match status" value="1"/>
</dbReference>
<dbReference type="SUPFAM" id="SSF50814">
    <property type="entry name" value="Lipocalins"/>
    <property type="match status" value="1"/>
</dbReference>
<accession>A0A9W7FQU8</accession>
<dbReference type="AlphaFoldDB" id="A0A9W7FQU8"/>
<organism evidence="4 5">
    <name type="scientific">Triparma laevis f. longispina</name>
    <dbReference type="NCBI Taxonomy" id="1714387"/>
    <lineage>
        <taxon>Eukaryota</taxon>
        <taxon>Sar</taxon>
        <taxon>Stramenopiles</taxon>
        <taxon>Ochrophyta</taxon>
        <taxon>Bolidophyceae</taxon>
        <taxon>Parmales</taxon>
        <taxon>Triparmaceae</taxon>
        <taxon>Triparma</taxon>
    </lineage>
</organism>
<evidence type="ECO:0000313" key="4">
    <source>
        <dbReference type="EMBL" id="GMI16647.1"/>
    </source>
</evidence>
<feature type="compositionally biased region" description="Basic and acidic residues" evidence="1">
    <location>
        <begin position="365"/>
        <end position="376"/>
    </location>
</feature>
<dbReference type="Proteomes" id="UP001165122">
    <property type="component" value="Unassembled WGS sequence"/>
</dbReference>
<keyword evidence="5" id="KW-1185">Reference proteome</keyword>
<comment type="caution">
    <text evidence="4">The sequence shown here is derived from an EMBL/GenBank/DDBJ whole genome shotgun (WGS) entry which is preliminary data.</text>
</comment>
<feature type="domain" description="DUF3598" evidence="3">
    <location>
        <begin position="82"/>
        <end position="218"/>
    </location>
</feature>